<dbReference type="Gene3D" id="1.20.1250.20">
    <property type="entry name" value="MFS general substrate transporter like domains"/>
    <property type="match status" value="2"/>
</dbReference>
<dbReference type="InterPro" id="IPR020846">
    <property type="entry name" value="MFS_dom"/>
</dbReference>
<dbReference type="Pfam" id="PF07690">
    <property type="entry name" value="MFS_1"/>
    <property type="match status" value="1"/>
</dbReference>
<comment type="caution">
    <text evidence="8">The sequence shown here is derived from an EMBL/GenBank/DDBJ whole genome shotgun (WGS) entry which is preliminary data.</text>
</comment>
<protein>
    <recommendedName>
        <fullName evidence="7">Major facilitator superfamily (MFS) profile domain-containing protein</fullName>
    </recommendedName>
</protein>
<organism evidence="8 9">
    <name type="scientific">Paraconiothyrium brasiliense</name>
    <dbReference type="NCBI Taxonomy" id="300254"/>
    <lineage>
        <taxon>Eukaryota</taxon>
        <taxon>Fungi</taxon>
        <taxon>Dikarya</taxon>
        <taxon>Ascomycota</taxon>
        <taxon>Pezizomycotina</taxon>
        <taxon>Dothideomycetes</taxon>
        <taxon>Pleosporomycetidae</taxon>
        <taxon>Pleosporales</taxon>
        <taxon>Massarineae</taxon>
        <taxon>Didymosphaeriaceae</taxon>
        <taxon>Paraconiothyrium</taxon>
    </lineage>
</organism>
<keyword evidence="5 6" id="KW-0472">Membrane</keyword>
<accession>A0ABR3RQP1</accession>
<keyword evidence="9" id="KW-1185">Reference proteome</keyword>
<feature type="transmembrane region" description="Helical" evidence="6">
    <location>
        <begin position="565"/>
        <end position="586"/>
    </location>
</feature>
<evidence type="ECO:0000256" key="2">
    <source>
        <dbReference type="ARBA" id="ARBA00022448"/>
    </source>
</evidence>
<feature type="transmembrane region" description="Helical" evidence="6">
    <location>
        <begin position="48"/>
        <end position="76"/>
    </location>
</feature>
<name>A0ABR3RQP1_9PLEO</name>
<feature type="transmembrane region" description="Helical" evidence="6">
    <location>
        <begin position="133"/>
        <end position="157"/>
    </location>
</feature>
<evidence type="ECO:0000259" key="7">
    <source>
        <dbReference type="PROSITE" id="PS50850"/>
    </source>
</evidence>
<evidence type="ECO:0000256" key="4">
    <source>
        <dbReference type="ARBA" id="ARBA00022989"/>
    </source>
</evidence>
<feature type="transmembrane region" description="Helical" evidence="6">
    <location>
        <begin position="731"/>
        <end position="752"/>
    </location>
</feature>
<feature type="transmembrane region" description="Helical" evidence="6">
    <location>
        <begin position="699"/>
        <end position="719"/>
    </location>
</feature>
<feature type="transmembrane region" description="Helical" evidence="6">
    <location>
        <begin position="598"/>
        <end position="617"/>
    </location>
</feature>
<feature type="transmembrane region" description="Helical" evidence="6">
    <location>
        <begin position="758"/>
        <end position="780"/>
    </location>
</feature>
<feature type="transmembrane region" description="Helical" evidence="6">
    <location>
        <begin position="243"/>
        <end position="260"/>
    </location>
</feature>
<keyword evidence="2" id="KW-0813">Transport</keyword>
<feature type="transmembrane region" description="Helical" evidence="6">
    <location>
        <begin position="792"/>
        <end position="814"/>
    </location>
</feature>
<evidence type="ECO:0000256" key="1">
    <source>
        <dbReference type="ARBA" id="ARBA00004141"/>
    </source>
</evidence>
<feature type="transmembrane region" description="Helical" evidence="6">
    <location>
        <begin position="82"/>
        <end position="102"/>
    </location>
</feature>
<feature type="transmembrane region" description="Helical" evidence="6">
    <location>
        <begin position="281"/>
        <end position="305"/>
    </location>
</feature>
<dbReference type="Proteomes" id="UP001521785">
    <property type="component" value="Unassembled WGS sequence"/>
</dbReference>
<evidence type="ECO:0000256" key="6">
    <source>
        <dbReference type="SAM" id="Phobius"/>
    </source>
</evidence>
<sequence>MEKPALTSAEEATPSNVENGFSFIEAGTASDQEAMRRLGKQQLFKRNFGFASIFGFALILMATWEAVLATVAFGLGNGGPSGLLYTYIGVWIGFTLVATSMAEMASMAPTAGGQYHWCSEFGPRKLQKQLSYVVGWLGILGWQIGVTIGAFLSGTILQGLLILSYPAYSPQRWHGTLMAMLITFITAGFNMFFARWLPFVEGIILFLHFAAWLAMLVPLWVYAPKASNAEVWNSFIDSGWGNTGVACLIGLLTNVGAFVGSDAPAHMAEELKDSSRLLPRVIFSTILVNGAMGFFALITFCYTVGDIEAALTTPTGYPIIQVYYSATGSAASTSGFASLLIILNFANNLTNMAGASRQLFAFARDRGIPCSSWISQVSPRFGVPVNALLVSTFIACVFHCINIGSTIAWNIIMSVGTTMRSPSAIELENRNQDRNDHQDDQLRALETDPDADAIMHASLLADSEVPDGGYGWVVVFSGAVITWWFVGASYTWGVMQAALVQQKKYPPATLAFVGSLVPAMIAILAIPNATLIRKVGARATGLAGIFLLGLGSILAGFAVDSIPGLFMTWGLVCGLGTSLCFMTASITPAQYFKTKRGVANGIVYAGGGLGGTAMSFMLNALIENVGIPWAFRIFGFMIISTGLPAAWLMKERVPIRKAQFVEWSLFKDVKFGLVFAVGVIGTFPLFVPPFFLPLYSNSLGLPSAAGAGLLAAFNFCSAIGRLGSGFACDKLGSLTTLFITLLLSAVSLMVMWPLSSSLGPLIAFVIINGMANGGFFSTMPTVVGNVFGSARVGVAMGMIVSGWIGGYLMGAPIAGYILDASGGENRGIGPYRPAIFYAGGMAVVATILSAIVRLRVDRSLKKMV</sequence>
<feature type="transmembrane region" description="Helical" evidence="6">
    <location>
        <begin position="204"/>
        <end position="223"/>
    </location>
</feature>
<comment type="subcellular location">
    <subcellularLocation>
        <location evidence="1">Membrane</location>
        <topology evidence="1">Multi-pass membrane protein</topology>
    </subcellularLocation>
</comment>
<feature type="transmembrane region" description="Helical" evidence="6">
    <location>
        <begin position="539"/>
        <end position="559"/>
    </location>
</feature>
<feature type="transmembrane region" description="Helical" evidence="6">
    <location>
        <begin position="470"/>
        <end position="493"/>
    </location>
</feature>
<feature type="transmembrane region" description="Helical" evidence="6">
    <location>
        <begin position="629"/>
        <end position="648"/>
    </location>
</feature>
<dbReference type="InterPro" id="IPR036259">
    <property type="entry name" value="MFS_trans_sf"/>
</dbReference>
<feature type="transmembrane region" description="Helical" evidence="6">
    <location>
        <begin position="177"/>
        <end position="197"/>
    </location>
</feature>
<dbReference type="PANTHER" id="PTHR45649:SF2">
    <property type="entry name" value="ACID PERMEASE, PUTATIVE-RELATED"/>
    <property type="match status" value="1"/>
</dbReference>
<evidence type="ECO:0000313" key="8">
    <source>
        <dbReference type="EMBL" id="KAL1606222.1"/>
    </source>
</evidence>
<dbReference type="InterPro" id="IPR002293">
    <property type="entry name" value="AA/rel_permease1"/>
</dbReference>
<keyword evidence="3 6" id="KW-0812">Transmembrane</keyword>
<feature type="transmembrane region" description="Helical" evidence="6">
    <location>
        <begin position="669"/>
        <end position="687"/>
    </location>
</feature>
<feature type="transmembrane region" description="Helical" evidence="6">
    <location>
        <begin position="834"/>
        <end position="854"/>
    </location>
</feature>
<feature type="domain" description="Major facilitator superfamily (MFS) profile" evidence="7">
    <location>
        <begin position="670"/>
        <end position="864"/>
    </location>
</feature>
<dbReference type="Gene3D" id="1.20.1740.10">
    <property type="entry name" value="Amino acid/polyamine transporter I"/>
    <property type="match status" value="1"/>
</dbReference>
<evidence type="ECO:0000256" key="5">
    <source>
        <dbReference type="ARBA" id="ARBA00023136"/>
    </source>
</evidence>
<dbReference type="PROSITE" id="PS50850">
    <property type="entry name" value="MFS"/>
    <property type="match status" value="1"/>
</dbReference>
<dbReference type="InterPro" id="IPR011701">
    <property type="entry name" value="MFS"/>
</dbReference>
<dbReference type="SUPFAM" id="SSF103473">
    <property type="entry name" value="MFS general substrate transporter"/>
    <property type="match status" value="1"/>
</dbReference>
<proteinExistence type="predicted"/>
<feature type="transmembrane region" description="Helical" evidence="6">
    <location>
        <begin position="505"/>
        <end position="527"/>
    </location>
</feature>
<keyword evidence="4 6" id="KW-1133">Transmembrane helix</keyword>
<dbReference type="PANTHER" id="PTHR45649">
    <property type="entry name" value="AMINO-ACID PERMEASE BAT1"/>
    <property type="match status" value="1"/>
</dbReference>
<evidence type="ECO:0000313" key="9">
    <source>
        <dbReference type="Proteomes" id="UP001521785"/>
    </source>
</evidence>
<dbReference type="Pfam" id="PF13520">
    <property type="entry name" value="AA_permease_2"/>
    <property type="match status" value="1"/>
</dbReference>
<evidence type="ECO:0000256" key="3">
    <source>
        <dbReference type="ARBA" id="ARBA00022692"/>
    </source>
</evidence>
<gene>
    <name evidence="8" type="ORF">SLS60_003623</name>
</gene>
<reference evidence="8 9" key="1">
    <citation type="submission" date="2024-02" db="EMBL/GenBank/DDBJ databases">
        <title>De novo assembly and annotation of 12 fungi associated with fruit tree decline syndrome in Ontario, Canada.</title>
        <authorList>
            <person name="Sulman M."/>
            <person name="Ellouze W."/>
            <person name="Ilyukhin E."/>
        </authorList>
    </citation>
    <scope>NUCLEOTIDE SEQUENCE [LARGE SCALE GENOMIC DNA]</scope>
    <source>
        <strain evidence="8 9">M42-189</strain>
    </source>
</reference>
<dbReference type="EMBL" id="JAKJXO020000004">
    <property type="protein sequence ID" value="KAL1606222.1"/>
    <property type="molecule type" value="Genomic_DNA"/>
</dbReference>